<dbReference type="PANTHER" id="PTHR16127">
    <property type="entry name" value="TAXILIN"/>
    <property type="match status" value="1"/>
</dbReference>
<accession>A0AAN8J8B8</accession>
<evidence type="ECO:0000256" key="2">
    <source>
        <dbReference type="SAM" id="Coils"/>
    </source>
</evidence>
<dbReference type="EMBL" id="JAZGQO010000014">
    <property type="protein sequence ID" value="KAK6170434.1"/>
    <property type="molecule type" value="Genomic_DNA"/>
</dbReference>
<gene>
    <name evidence="4" type="ORF">SNE40_018831</name>
</gene>
<feature type="compositionally biased region" description="Basic and acidic residues" evidence="3">
    <location>
        <begin position="180"/>
        <end position="191"/>
    </location>
</feature>
<keyword evidence="5" id="KW-1185">Reference proteome</keyword>
<dbReference type="GO" id="GO:0019905">
    <property type="term" value="F:syntaxin binding"/>
    <property type="evidence" value="ECO:0007669"/>
    <property type="project" value="InterPro"/>
</dbReference>
<feature type="coiled-coil region" evidence="2">
    <location>
        <begin position="218"/>
        <end position="385"/>
    </location>
</feature>
<dbReference type="Pfam" id="PF09728">
    <property type="entry name" value="Taxilin"/>
    <property type="match status" value="1"/>
</dbReference>
<evidence type="ECO:0000313" key="5">
    <source>
        <dbReference type="Proteomes" id="UP001347796"/>
    </source>
</evidence>
<comment type="caution">
    <text evidence="4">The sequence shown here is derived from an EMBL/GenBank/DDBJ whole genome shotgun (WGS) entry which is preliminary data.</text>
</comment>
<feature type="compositionally biased region" description="Low complexity" evidence="3">
    <location>
        <begin position="555"/>
        <end position="572"/>
    </location>
</feature>
<comment type="similarity">
    <text evidence="1">Belongs to the taxilin family.</text>
</comment>
<sequence>MFCSLNSLHLCNYNVRILQKASESESEDLTVCKYKNDSNEICKLIESTTSSSVDQQQVHINELEEQSLLENQLEKPLTLELPTLTIIDPPYLVDNTTIEESTISMATEAETLIPVQELPVSQEVAILDNSLDIKETEAPLSLPETTNIEDIINDLSGDSEEQDNKMAPTIDNGLAVNENDKSAQKTDENQKVKSGSVLKSKRKEDKGIDHILRALSSLDTTEEKLAALCKKYADIHEEHRVLQVSFKQAQRRMAVISREKDQIQSEHTKAVMGKSKLESLCRELQKHNKIIKEESIQRAKEEDEKRKEISAKFQTTIGEIQQQMQDNHDRNSKLREENADLAGKLKGFIEKYEIREEQLEKLMKHREVEQQLADAKLQQANLILKQEQERGSKEKELLLTQNDESVKKASILEAQLTMYKDRYEEFQTTINKSNEMFQKFKSEMDKMGKRIKKLEKEGASWKAKWQGCNKALLDMVDEKQKNDQERTKLQTKNNKLESLCRALQNELHGKKGSEVKEIVENSTPLNTQEESSSPSVDSTETTPVIQKLVNGTNADETPSSSDTTNTEESSNSHIHAASEEGEVTSTTEVISQPEEKPADDDLDSAVNAMNEVD</sequence>
<name>A0AAN8J8B8_PATCE</name>
<feature type="coiled-coil region" evidence="2">
    <location>
        <begin position="437"/>
        <end position="506"/>
    </location>
</feature>
<protein>
    <recommendedName>
        <fullName evidence="6">Alpha-taxilin</fullName>
    </recommendedName>
</protein>
<evidence type="ECO:0000313" key="4">
    <source>
        <dbReference type="EMBL" id="KAK6170434.1"/>
    </source>
</evidence>
<dbReference type="PANTHER" id="PTHR16127:SF13">
    <property type="entry name" value="GH01188P"/>
    <property type="match status" value="1"/>
</dbReference>
<dbReference type="InterPro" id="IPR026183">
    <property type="entry name" value="Taxilin_fam"/>
</dbReference>
<proteinExistence type="inferred from homology"/>
<feature type="region of interest" description="Disordered" evidence="3">
    <location>
        <begin position="180"/>
        <end position="200"/>
    </location>
</feature>
<organism evidence="4 5">
    <name type="scientific">Patella caerulea</name>
    <name type="common">Rayed Mediterranean limpet</name>
    <dbReference type="NCBI Taxonomy" id="87958"/>
    <lineage>
        <taxon>Eukaryota</taxon>
        <taxon>Metazoa</taxon>
        <taxon>Spiralia</taxon>
        <taxon>Lophotrochozoa</taxon>
        <taxon>Mollusca</taxon>
        <taxon>Gastropoda</taxon>
        <taxon>Patellogastropoda</taxon>
        <taxon>Patelloidea</taxon>
        <taxon>Patellidae</taxon>
        <taxon>Patella</taxon>
    </lineage>
</organism>
<dbReference type="Proteomes" id="UP001347796">
    <property type="component" value="Unassembled WGS sequence"/>
</dbReference>
<dbReference type="AlphaFoldDB" id="A0AAN8J8B8"/>
<keyword evidence="2" id="KW-0175">Coiled coil</keyword>
<evidence type="ECO:0000256" key="3">
    <source>
        <dbReference type="SAM" id="MobiDB-lite"/>
    </source>
</evidence>
<feature type="region of interest" description="Disordered" evidence="3">
    <location>
        <begin position="156"/>
        <end position="175"/>
    </location>
</feature>
<evidence type="ECO:0008006" key="6">
    <source>
        <dbReference type="Google" id="ProtNLM"/>
    </source>
</evidence>
<reference evidence="4 5" key="1">
    <citation type="submission" date="2024-01" db="EMBL/GenBank/DDBJ databases">
        <title>The genome of the rayed Mediterranean limpet Patella caerulea (Linnaeus, 1758).</title>
        <authorList>
            <person name="Anh-Thu Weber A."/>
            <person name="Halstead-Nussloch G."/>
        </authorList>
    </citation>
    <scope>NUCLEOTIDE SEQUENCE [LARGE SCALE GENOMIC DNA]</scope>
    <source>
        <strain evidence="4">AATW-2023a</strain>
        <tissue evidence="4">Whole specimen</tissue>
    </source>
</reference>
<feature type="compositionally biased region" description="Polar residues" evidence="3">
    <location>
        <begin position="520"/>
        <end position="554"/>
    </location>
</feature>
<feature type="region of interest" description="Disordered" evidence="3">
    <location>
        <begin position="520"/>
        <end position="613"/>
    </location>
</feature>
<evidence type="ECO:0000256" key="1">
    <source>
        <dbReference type="ARBA" id="ARBA00009550"/>
    </source>
</evidence>